<protein>
    <submittedName>
        <fullName evidence="9">NitT/TauT family transport system permease protein</fullName>
    </submittedName>
</protein>
<dbReference type="InterPro" id="IPR035906">
    <property type="entry name" value="MetI-like_sf"/>
</dbReference>
<dbReference type="CDD" id="cd06261">
    <property type="entry name" value="TM_PBP2"/>
    <property type="match status" value="1"/>
</dbReference>
<dbReference type="GO" id="GO:0055085">
    <property type="term" value="P:transmembrane transport"/>
    <property type="evidence" value="ECO:0007669"/>
    <property type="project" value="InterPro"/>
</dbReference>
<dbReference type="AlphaFoldDB" id="A0A1C4VM43"/>
<evidence type="ECO:0000256" key="2">
    <source>
        <dbReference type="ARBA" id="ARBA00022448"/>
    </source>
</evidence>
<dbReference type="PANTHER" id="PTHR30151:SF38">
    <property type="entry name" value="ALIPHATIC SULFONATES TRANSPORT PERMEASE PROTEIN SSUC-RELATED"/>
    <property type="match status" value="1"/>
</dbReference>
<keyword evidence="6 7" id="KW-0472">Membrane</keyword>
<dbReference type="Proteomes" id="UP000183585">
    <property type="component" value="Unassembled WGS sequence"/>
</dbReference>
<evidence type="ECO:0000313" key="10">
    <source>
        <dbReference type="Proteomes" id="UP000183585"/>
    </source>
</evidence>
<keyword evidence="5 7" id="KW-1133">Transmembrane helix</keyword>
<evidence type="ECO:0000256" key="6">
    <source>
        <dbReference type="ARBA" id="ARBA00023136"/>
    </source>
</evidence>
<dbReference type="STRING" id="47853.TK50_28255"/>
<comment type="subcellular location">
    <subcellularLocation>
        <location evidence="1 7">Cell membrane</location>
        <topology evidence="1 7">Multi-pass membrane protein</topology>
    </subcellularLocation>
</comment>
<feature type="transmembrane region" description="Helical" evidence="7">
    <location>
        <begin position="249"/>
        <end position="268"/>
    </location>
</feature>
<dbReference type="Pfam" id="PF00528">
    <property type="entry name" value="BPD_transp_1"/>
    <property type="match status" value="1"/>
</dbReference>
<proteinExistence type="inferred from homology"/>
<dbReference type="Gene3D" id="1.10.3720.10">
    <property type="entry name" value="MetI-like"/>
    <property type="match status" value="1"/>
</dbReference>
<evidence type="ECO:0000256" key="5">
    <source>
        <dbReference type="ARBA" id="ARBA00022989"/>
    </source>
</evidence>
<evidence type="ECO:0000256" key="4">
    <source>
        <dbReference type="ARBA" id="ARBA00022692"/>
    </source>
</evidence>
<feature type="transmembrane region" description="Helical" evidence="7">
    <location>
        <begin position="153"/>
        <end position="172"/>
    </location>
</feature>
<feature type="domain" description="ABC transmembrane type-1" evidence="8">
    <location>
        <begin position="87"/>
        <end position="271"/>
    </location>
</feature>
<evidence type="ECO:0000313" key="9">
    <source>
        <dbReference type="EMBL" id="SCE85010.1"/>
    </source>
</evidence>
<evidence type="ECO:0000256" key="7">
    <source>
        <dbReference type="RuleBase" id="RU363032"/>
    </source>
</evidence>
<evidence type="ECO:0000259" key="8">
    <source>
        <dbReference type="PROSITE" id="PS50928"/>
    </source>
</evidence>
<dbReference type="EMBL" id="FMCT01000002">
    <property type="protein sequence ID" value="SCE85010.1"/>
    <property type="molecule type" value="Genomic_DNA"/>
</dbReference>
<dbReference type="InterPro" id="IPR000515">
    <property type="entry name" value="MetI-like"/>
</dbReference>
<name>A0A1C4VM43_9ACTN</name>
<dbReference type="PROSITE" id="PS50928">
    <property type="entry name" value="ABC_TM1"/>
    <property type="match status" value="1"/>
</dbReference>
<evidence type="ECO:0000256" key="1">
    <source>
        <dbReference type="ARBA" id="ARBA00004651"/>
    </source>
</evidence>
<dbReference type="PANTHER" id="PTHR30151">
    <property type="entry name" value="ALKANE SULFONATE ABC TRANSPORTER-RELATED, MEMBRANE SUBUNIT"/>
    <property type="match status" value="1"/>
</dbReference>
<reference evidence="10" key="1">
    <citation type="submission" date="2016-06" db="EMBL/GenBank/DDBJ databases">
        <authorList>
            <person name="Varghese N."/>
            <person name="Submissions Spin"/>
        </authorList>
    </citation>
    <scope>NUCLEOTIDE SEQUENCE [LARGE SCALE GENOMIC DNA]</scope>
    <source>
        <strain evidence="10">DSM 43168</strain>
    </source>
</reference>
<sequence>MTVAHPVAAEEVALGGGRSPAPPGRPPAPDVVGRLTRPLPALLLVGLLAAGWQLMADASGSALIPGLGDVARNLVDIAASGALWENVRVTLTRVALGFAAAFVVSVAAGIAMGRSEWLRRFLEPAVLIGLATPGLVKALLCVIWFGVSLLNPILTVALAAAPALTINVAQGVRSVDPALGEMAHVYRLDALTRLRYVWLPAIVPDLFTGARLGIAMAWKVIVLVEIFGLADGVGYQLNLEFSQHNVAGVLAWTVAFALVMAVIEYGLLQTLERRAVRWRRVALR</sequence>
<gene>
    <name evidence="9" type="ORF">GA0070563_102376</name>
</gene>
<keyword evidence="3" id="KW-1003">Cell membrane</keyword>
<evidence type="ECO:0000256" key="3">
    <source>
        <dbReference type="ARBA" id="ARBA00022475"/>
    </source>
</evidence>
<accession>A0A1C4VM43</accession>
<feature type="transmembrane region" description="Helical" evidence="7">
    <location>
        <begin position="125"/>
        <end position="147"/>
    </location>
</feature>
<feature type="transmembrane region" description="Helical" evidence="7">
    <location>
        <begin position="94"/>
        <end position="113"/>
    </location>
</feature>
<feature type="transmembrane region" description="Helical" evidence="7">
    <location>
        <begin position="39"/>
        <end position="56"/>
    </location>
</feature>
<comment type="similarity">
    <text evidence="7">Belongs to the binding-protein-dependent transport system permease family.</text>
</comment>
<keyword evidence="10" id="KW-1185">Reference proteome</keyword>
<organism evidence="9 10">
    <name type="scientific">Micromonospora carbonacea</name>
    <dbReference type="NCBI Taxonomy" id="47853"/>
    <lineage>
        <taxon>Bacteria</taxon>
        <taxon>Bacillati</taxon>
        <taxon>Actinomycetota</taxon>
        <taxon>Actinomycetes</taxon>
        <taxon>Micromonosporales</taxon>
        <taxon>Micromonosporaceae</taxon>
        <taxon>Micromonospora</taxon>
    </lineage>
</organism>
<dbReference type="SUPFAM" id="SSF161098">
    <property type="entry name" value="MetI-like"/>
    <property type="match status" value="1"/>
</dbReference>
<dbReference type="GO" id="GO:0005886">
    <property type="term" value="C:plasma membrane"/>
    <property type="evidence" value="ECO:0007669"/>
    <property type="project" value="UniProtKB-SubCell"/>
</dbReference>
<dbReference type="RefSeq" id="WP_218107309.1">
    <property type="nucleotide sequence ID" value="NZ_FMCT01000002.1"/>
</dbReference>
<keyword evidence="2 7" id="KW-0813">Transport</keyword>
<keyword evidence="4 7" id="KW-0812">Transmembrane</keyword>